<sequence length="159" mass="17157">MLEIINADLNNPQHGAAFIALLNDYARDPMGGGEELPDYAKANLVSEVRKRSNIRVVLAFVDGQPAGFSTCIDGFSTFACKPLLNIHDIAVNQQFRGLGIAKKLLSHIEDMARESGCCKITLEVLQGNVPAASLYKSLGFATYELDPAMGGASLMQKKL</sequence>
<dbReference type="Gene3D" id="3.40.630.30">
    <property type="match status" value="1"/>
</dbReference>
<dbReference type="AlphaFoldDB" id="A0A916UN58"/>
<dbReference type="RefSeq" id="WP_188566644.1">
    <property type="nucleotide sequence ID" value="NZ_BMED01000002.1"/>
</dbReference>
<evidence type="ECO:0000313" key="5">
    <source>
        <dbReference type="Proteomes" id="UP000637423"/>
    </source>
</evidence>
<dbReference type="InterPro" id="IPR016181">
    <property type="entry name" value="Acyl_CoA_acyltransferase"/>
</dbReference>
<dbReference type="PANTHER" id="PTHR43420">
    <property type="entry name" value="ACETYLTRANSFERASE"/>
    <property type="match status" value="1"/>
</dbReference>
<dbReference type="Pfam" id="PF00583">
    <property type="entry name" value="Acetyltransf_1"/>
    <property type="match status" value="1"/>
</dbReference>
<evidence type="ECO:0000259" key="3">
    <source>
        <dbReference type="PROSITE" id="PS51186"/>
    </source>
</evidence>
<dbReference type="CDD" id="cd04301">
    <property type="entry name" value="NAT_SF"/>
    <property type="match status" value="1"/>
</dbReference>
<reference evidence="4" key="2">
    <citation type="submission" date="2020-09" db="EMBL/GenBank/DDBJ databases">
        <authorList>
            <person name="Sun Q."/>
            <person name="Zhou Y."/>
        </authorList>
    </citation>
    <scope>NUCLEOTIDE SEQUENCE</scope>
    <source>
        <strain evidence="4">CGMCC 1.10998</strain>
    </source>
</reference>
<keyword evidence="2" id="KW-0012">Acyltransferase</keyword>
<accession>A0A916UN58</accession>
<organism evidence="4 5">
    <name type="scientific">Undibacterium terreum</name>
    <dbReference type="NCBI Taxonomy" id="1224302"/>
    <lineage>
        <taxon>Bacteria</taxon>
        <taxon>Pseudomonadati</taxon>
        <taxon>Pseudomonadota</taxon>
        <taxon>Betaproteobacteria</taxon>
        <taxon>Burkholderiales</taxon>
        <taxon>Oxalobacteraceae</taxon>
        <taxon>Undibacterium</taxon>
    </lineage>
</organism>
<dbReference type="Proteomes" id="UP000637423">
    <property type="component" value="Unassembled WGS sequence"/>
</dbReference>
<dbReference type="SUPFAM" id="SSF55729">
    <property type="entry name" value="Acyl-CoA N-acyltransferases (Nat)"/>
    <property type="match status" value="1"/>
</dbReference>
<dbReference type="GO" id="GO:0016747">
    <property type="term" value="F:acyltransferase activity, transferring groups other than amino-acyl groups"/>
    <property type="evidence" value="ECO:0007669"/>
    <property type="project" value="InterPro"/>
</dbReference>
<dbReference type="InterPro" id="IPR050680">
    <property type="entry name" value="YpeA/RimI_acetyltransf"/>
</dbReference>
<keyword evidence="5" id="KW-1185">Reference proteome</keyword>
<keyword evidence="1" id="KW-0808">Transferase</keyword>
<evidence type="ECO:0000313" key="4">
    <source>
        <dbReference type="EMBL" id="GGC79366.1"/>
    </source>
</evidence>
<dbReference type="PROSITE" id="PS51186">
    <property type="entry name" value="GNAT"/>
    <property type="match status" value="1"/>
</dbReference>
<dbReference type="EMBL" id="BMED01000002">
    <property type="protein sequence ID" value="GGC79366.1"/>
    <property type="molecule type" value="Genomic_DNA"/>
</dbReference>
<name>A0A916UN58_9BURK</name>
<feature type="domain" description="N-acetyltransferase" evidence="3">
    <location>
        <begin position="5"/>
        <end position="159"/>
    </location>
</feature>
<dbReference type="InterPro" id="IPR000182">
    <property type="entry name" value="GNAT_dom"/>
</dbReference>
<reference evidence="4" key="1">
    <citation type="journal article" date="2014" name="Int. J. Syst. Evol. Microbiol.">
        <title>Complete genome sequence of Corynebacterium casei LMG S-19264T (=DSM 44701T), isolated from a smear-ripened cheese.</title>
        <authorList>
            <consortium name="US DOE Joint Genome Institute (JGI-PGF)"/>
            <person name="Walter F."/>
            <person name="Albersmeier A."/>
            <person name="Kalinowski J."/>
            <person name="Ruckert C."/>
        </authorList>
    </citation>
    <scope>NUCLEOTIDE SEQUENCE</scope>
    <source>
        <strain evidence="4">CGMCC 1.10998</strain>
    </source>
</reference>
<comment type="caution">
    <text evidence="4">The sequence shown here is derived from an EMBL/GenBank/DDBJ whole genome shotgun (WGS) entry which is preliminary data.</text>
</comment>
<evidence type="ECO:0000256" key="2">
    <source>
        <dbReference type="ARBA" id="ARBA00023315"/>
    </source>
</evidence>
<dbReference type="PANTHER" id="PTHR43420:SF44">
    <property type="entry name" value="ACETYLTRANSFERASE YPEA"/>
    <property type="match status" value="1"/>
</dbReference>
<proteinExistence type="predicted"/>
<gene>
    <name evidence="4" type="ORF">GCM10011396_28230</name>
</gene>
<protein>
    <submittedName>
        <fullName evidence="4">N-acetyltransferase</fullName>
    </submittedName>
</protein>
<evidence type="ECO:0000256" key="1">
    <source>
        <dbReference type="ARBA" id="ARBA00022679"/>
    </source>
</evidence>